<evidence type="ECO:0000259" key="1">
    <source>
        <dbReference type="PROSITE" id="PS51489"/>
    </source>
</evidence>
<dbReference type="GO" id="GO:0004672">
    <property type="term" value="F:protein kinase activity"/>
    <property type="evidence" value="ECO:0007669"/>
    <property type="project" value="TreeGrafter"/>
</dbReference>
<dbReference type="InterPro" id="IPR015661">
    <property type="entry name" value="Bub1/Mad3"/>
</dbReference>
<dbReference type="GO" id="GO:0032991">
    <property type="term" value="C:protein-containing complex"/>
    <property type="evidence" value="ECO:0007669"/>
    <property type="project" value="UniProtKB-ARBA"/>
</dbReference>
<organism evidence="2 3">
    <name type="scientific">Oryctes borbonicus</name>
    <dbReference type="NCBI Taxonomy" id="1629725"/>
    <lineage>
        <taxon>Eukaryota</taxon>
        <taxon>Metazoa</taxon>
        <taxon>Ecdysozoa</taxon>
        <taxon>Arthropoda</taxon>
        <taxon>Hexapoda</taxon>
        <taxon>Insecta</taxon>
        <taxon>Pterygota</taxon>
        <taxon>Neoptera</taxon>
        <taxon>Endopterygota</taxon>
        <taxon>Coleoptera</taxon>
        <taxon>Polyphaga</taxon>
        <taxon>Scarabaeiformia</taxon>
        <taxon>Scarabaeidae</taxon>
        <taxon>Dynastinae</taxon>
        <taxon>Oryctes</taxon>
    </lineage>
</organism>
<dbReference type="PANTHER" id="PTHR14030">
    <property type="entry name" value="MITOTIC CHECKPOINT SERINE/THREONINE-PROTEIN KINASE BUB1"/>
    <property type="match status" value="1"/>
</dbReference>
<dbReference type="GO" id="GO:0007094">
    <property type="term" value="P:mitotic spindle assembly checkpoint signaling"/>
    <property type="evidence" value="ECO:0007669"/>
    <property type="project" value="InterPro"/>
</dbReference>
<evidence type="ECO:0000313" key="3">
    <source>
        <dbReference type="Proteomes" id="UP000051574"/>
    </source>
</evidence>
<evidence type="ECO:0000313" key="2">
    <source>
        <dbReference type="EMBL" id="KRT78135.1"/>
    </source>
</evidence>
<feature type="domain" description="BUB1 N-terminal" evidence="1">
    <location>
        <begin position="45"/>
        <end position="163"/>
    </location>
</feature>
<accession>A0A0T6ATQ7</accession>
<keyword evidence="3" id="KW-1185">Reference proteome</keyword>
<dbReference type="Pfam" id="PF08311">
    <property type="entry name" value="Mad3_BUB1_I"/>
    <property type="match status" value="1"/>
</dbReference>
<dbReference type="GO" id="GO:0005634">
    <property type="term" value="C:nucleus"/>
    <property type="evidence" value="ECO:0007669"/>
    <property type="project" value="TreeGrafter"/>
</dbReference>
<dbReference type="FunFam" id="1.25.40.430:FF:000003">
    <property type="entry name" value="Checkpoint serine/threonine-protein kinase BUB1"/>
    <property type="match status" value="1"/>
</dbReference>
<proteinExistence type="predicted"/>
<dbReference type="Proteomes" id="UP000051574">
    <property type="component" value="Unassembled WGS sequence"/>
</dbReference>
<dbReference type="InterPro" id="IPR013212">
    <property type="entry name" value="Mad3/Bub1_I"/>
</dbReference>
<dbReference type="OrthoDB" id="248495at2759"/>
<protein>
    <recommendedName>
        <fullName evidence="1">BUB1 N-terminal domain-containing protein</fullName>
    </recommendedName>
</protein>
<feature type="non-terminal residue" evidence="2">
    <location>
        <position position="163"/>
    </location>
</feature>
<dbReference type="EMBL" id="LJIG01022904">
    <property type="protein sequence ID" value="KRT78135.1"/>
    <property type="molecule type" value="Genomic_DNA"/>
</dbReference>
<dbReference type="AlphaFoldDB" id="A0A0T6ATQ7"/>
<gene>
    <name evidence="2" type="ORF">AMK59_7234</name>
</gene>
<dbReference type="PANTHER" id="PTHR14030:SF4">
    <property type="entry name" value="BUB1 KINASE, ISOFORM A-RELATED"/>
    <property type="match status" value="1"/>
</dbReference>
<sequence length="163" mass="19507">MDFDLSKENIQPLRGGRNASQLVIALQAQNNHEFQRELFQQKEAFENAIRTYEGDDPLDNWYNYISWVEQSYPKHGYEGNIKVLLEDCLTKFEYDNKYTNDHRFCKLWIKFIDYHQNPLDLYHMLYTKGIGRGCAELYKAWAYYYEVVGDYKGADLVFQRGER</sequence>
<dbReference type="SMART" id="SM00777">
    <property type="entry name" value="Mad3_BUB1_I"/>
    <property type="match status" value="1"/>
</dbReference>
<name>A0A0T6ATQ7_9SCAR</name>
<dbReference type="Gene3D" id="1.25.40.430">
    <property type="match status" value="1"/>
</dbReference>
<comment type="caution">
    <text evidence="2">The sequence shown here is derived from an EMBL/GenBank/DDBJ whole genome shotgun (WGS) entry which is preliminary data.</text>
</comment>
<reference evidence="2 3" key="1">
    <citation type="submission" date="2015-09" db="EMBL/GenBank/DDBJ databases">
        <title>Draft genome of the scarab beetle Oryctes borbonicus.</title>
        <authorList>
            <person name="Meyer J.M."/>
            <person name="Markov G.V."/>
            <person name="Baskaran P."/>
            <person name="Herrmann M."/>
            <person name="Sommer R.J."/>
            <person name="Roedelsperger C."/>
        </authorList>
    </citation>
    <scope>NUCLEOTIDE SEQUENCE [LARGE SCALE GENOMIC DNA]</scope>
    <source>
        <strain evidence="2">OB123</strain>
        <tissue evidence="2">Whole animal</tissue>
    </source>
</reference>
<dbReference type="GO" id="GO:0051754">
    <property type="term" value="P:meiotic sister chromatid cohesion, centromeric"/>
    <property type="evidence" value="ECO:0007669"/>
    <property type="project" value="TreeGrafter"/>
</dbReference>
<dbReference type="PROSITE" id="PS51489">
    <property type="entry name" value="BUB1_N"/>
    <property type="match status" value="1"/>
</dbReference>